<comment type="caution">
    <text evidence="4">The sequence shown here is derived from an EMBL/GenBank/DDBJ whole genome shotgun (WGS) entry which is preliminary data.</text>
</comment>
<feature type="region of interest" description="Disordered" evidence="1">
    <location>
        <begin position="31"/>
        <end position="63"/>
    </location>
</feature>
<keyword evidence="2" id="KW-1133">Transmembrane helix</keyword>
<evidence type="ECO:0000256" key="1">
    <source>
        <dbReference type="SAM" id="MobiDB-lite"/>
    </source>
</evidence>
<keyword evidence="5" id="KW-1185">Reference proteome</keyword>
<gene>
    <name evidence="4" type="ORF">J2S37_002173</name>
</gene>
<name>A0ABU2BAK9_9CORY</name>
<keyword evidence="3" id="KW-0732">Signal</keyword>
<protein>
    <recommendedName>
        <fullName evidence="6">Secreted protein</fullName>
    </recommendedName>
</protein>
<feature type="chain" id="PRO_5046078691" description="Secreted protein" evidence="3">
    <location>
        <begin position="28"/>
        <end position="104"/>
    </location>
</feature>
<sequence>MTKLSLKRGVIAAATAFAVATTGPVAAVSAAPSDASSKQSFNRDLGSIDSNSSMPGTNKGSSATGWFDRQQGWVQKLLIAFGVLQIVALVIGPARLILFNLFKI</sequence>
<proteinExistence type="predicted"/>
<dbReference type="Proteomes" id="UP001183619">
    <property type="component" value="Unassembled WGS sequence"/>
</dbReference>
<evidence type="ECO:0000313" key="4">
    <source>
        <dbReference type="EMBL" id="MDR7355635.1"/>
    </source>
</evidence>
<dbReference type="RefSeq" id="WP_277103187.1">
    <property type="nucleotide sequence ID" value="NZ_BAAAJS010000051.1"/>
</dbReference>
<evidence type="ECO:0000256" key="2">
    <source>
        <dbReference type="SAM" id="Phobius"/>
    </source>
</evidence>
<reference evidence="4 5" key="1">
    <citation type="submission" date="2023-07" db="EMBL/GenBank/DDBJ databases">
        <title>Sequencing the genomes of 1000 actinobacteria strains.</title>
        <authorList>
            <person name="Klenk H.-P."/>
        </authorList>
    </citation>
    <scope>NUCLEOTIDE SEQUENCE [LARGE SCALE GENOMIC DNA]</scope>
    <source>
        <strain evidence="4 5">DSM 44508</strain>
    </source>
</reference>
<evidence type="ECO:0000313" key="5">
    <source>
        <dbReference type="Proteomes" id="UP001183619"/>
    </source>
</evidence>
<evidence type="ECO:0000256" key="3">
    <source>
        <dbReference type="SAM" id="SignalP"/>
    </source>
</evidence>
<organism evidence="4 5">
    <name type="scientific">Corynebacterium felinum</name>
    <dbReference type="NCBI Taxonomy" id="131318"/>
    <lineage>
        <taxon>Bacteria</taxon>
        <taxon>Bacillati</taxon>
        <taxon>Actinomycetota</taxon>
        <taxon>Actinomycetes</taxon>
        <taxon>Mycobacteriales</taxon>
        <taxon>Corynebacteriaceae</taxon>
        <taxon>Corynebacterium</taxon>
    </lineage>
</organism>
<feature type="compositionally biased region" description="Polar residues" evidence="1">
    <location>
        <begin position="38"/>
        <end position="63"/>
    </location>
</feature>
<evidence type="ECO:0008006" key="6">
    <source>
        <dbReference type="Google" id="ProtNLM"/>
    </source>
</evidence>
<keyword evidence="2" id="KW-0472">Membrane</keyword>
<accession>A0ABU2BAK9</accession>
<feature type="transmembrane region" description="Helical" evidence="2">
    <location>
        <begin position="77"/>
        <end position="98"/>
    </location>
</feature>
<dbReference type="EMBL" id="JAVDYF010000001">
    <property type="protein sequence ID" value="MDR7355635.1"/>
    <property type="molecule type" value="Genomic_DNA"/>
</dbReference>
<feature type="signal peptide" evidence="3">
    <location>
        <begin position="1"/>
        <end position="27"/>
    </location>
</feature>
<keyword evidence="2" id="KW-0812">Transmembrane</keyword>